<dbReference type="Pfam" id="PF07690">
    <property type="entry name" value="MFS_1"/>
    <property type="match status" value="1"/>
</dbReference>
<comment type="subcellular location">
    <subcellularLocation>
        <location evidence="1">Membrane</location>
        <topology evidence="1">Multi-pass membrane protein</topology>
    </subcellularLocation>
</comment>
<dbReference type="OrthoDB" id="3639251at2759"/>
<gene>
    <name evidence="8" type="ORF">P167DRAFT_516599</name>
</gene>
<feature type="transmembrane region" description="Helical" evidence="6">
    <location>
        <begin position="113"/>
        <end position="132"/>
    </location>
</feature>
<evidence type="ECO:0000256" key="1">
    <source>
        <dbReference type="ARBA" id="ARBA00004141"/>
    </source>
</evidence>
<dbReference type="PANTHER" id="PTHR43791">
    <property type="entry name" value="PERMEASE-RELATED"/>
    <property type="match status" value="1"/>
</dbReference>
<dbReference type="STRING" id="1392247.A0A3N4L133"/>
<evidence type="ECO:0000313" key="9">
    <source>
        <dbReference type="Proteomes" id="UP000277580"/>
    </source>
</evidence>
<feature type="transmembrane region" description="Helical" evidence="6">
    <location>
        <begin position="138"/>
        <end position="162"/>
    </location>
</feature>
<dbReference type="AlphaFoldDB" id="A0A3N4L133"/>
<feature type="transmembrane region" description="Helical" evidence="6">
    <location>
        <begin position="347"/>
        <end position="366"/>
    </location>
</feature>
<feature type="transmembrane region" description="Helical" evidence="6">
    <location>
        <begin position="174"/>
        <end position="195"/>
    </location>
</feature>
<evidence type="ECO:0000256" key="5">
    <source>
        <dbReference type="ARBA" id="ARBA00023136"/>
    </source>
</evidence>
<feature type="transmembrane region" description="Helical" evidence="6">
    <location>
        <begin position="47"/>
        <end position="65"/>
    </location>
</feature>
<feature type="transmembrane region" description="Helical" evidence="6">
    <location>
        <begin position="282"/>
        <end position="303"/>
    </location>
</feature>
<evidence type="ECO:0000256" key="2">
    <source>
        <dbReference type="ARBA" id="ARBA00022448"/>
    </source>
</evidence>
<evidence type="ECO:0000256" key="6">
    <source>
        <dbReference type="SAM" id="Phobius"/>
    </source>
</evidence>
<dbReference type="EMBL" id="ML119108">
    <property type="protein sequence ID" value="RPB16530.1"/>
    <property type="molecule type" value="Genomic_DNA"/>
</dbReference>
<keyword evidence="4 6" id="KW-1133">Transmembrane helix</keyword>
<sequence length="486" mass="54227">MSANQNKEVYAVDDAVDDASKGHSEHLESGVDLAYEKKMMRKIDIRLLPILGILYSVSLIDRTNMSNAAVAGMRDELELKIGDRYSIALLIFFIPYLLFELPSNIVLRRVGAAKWLGTIVMLWGGVMIGMGFVKDWRVLVVCRAILGLFEAGFFPACVYLISSWYVRYEVQKRLAAFYLISSMIGGFSSILAYGLMQMDGLGGLGGWRWIFIIEGIITCVCAACAYVFIIDFPDKLLQHRKPFLTPRDVELVKARIDRDRDDSEADPLTWAKVGLHLSDWKLWLYSILFMNATVAAYAFPFFMPIILQIGMGYTAGMAQILSAPPYLSAVAVALVLAWLSDKTRLRAPFIVIGNVLVVVGLSMTAYHKNNGVRYLGIFIGMAGAQSNIPAVLTYQANNIRTNSKRSVGSALQIGFGGVGGIYASTVFREKDLPRYLNGLWATMACQLSTILFLGIFTLYFKRKNKQHREGTLTRPLEGHEDFTYTI</sequence>
<proteinExistence type="predicted"/>
<keyword evidence="3 6" id="KW-0812">Transmembrane</keyword>
<dbReference type="InterPro" id="IPR036259">
    <property type="entry name" value="MFS_trans_sf"/>
</dbReference>
<dbReference type="SUPFAM" id="SSF103473">
    <property type="entry name" value="MFS general substrate transporter"/>
    <property type="match status" value="1"/>
</dbReference>
<dbReference type="PROSITE" id="PS50850">
    <property type="entry name" value="MFS"/>
    <property type="match status" value="1"/>
</dbReference>
<dbReference type="FunFam" id="1.20.1250.20:FF:000013">
    <property type="entry name" value="MFS general substrate transporter"/>
    <property type="match status" value="1"/>
</dbReference>
<dbReference type="FunFam" id="1.20.1250.20:FF:000018">
    <property type="entry name" value="MFS transporter permease"/>
    <property type="match status" value="1"/>
</dbReference>
<keyword evidence="2" id="KW-0813">Transport</keyword>
<organism evidence="8 9">
    <name type="scientific">Morchella conica CCBAS932</name>
    <dbReference type="NCBI Taxonomy" id="1392247"/>
    <lineage>
        <taxon>Eukaryota</taxon>
        <taxon>Fungi</taxon>
        <taxon>Dikarya</taxon>
        <taxon>Ascomycota</taxon>
        <taxon>Pezizomycotina</taxon>
        <taxon>Pezizomycetes</taxon>
        <taxon>Pezizales</taxon>
        <taxon>Morchellaceae</taxon>
        <taxon>Morchella</taxon>
    </lineage>
</organism>
<keyword evidence="5 6" id="KW-0472">Membrane</keyword>
<feature type="transmembrane region" description="Helical" evidence="6">
    <location>
        <begin position="439"/>
        <end position="460"/>
    </location>
</feature>
<keyword evidence="9" id="KW-1185">Reference proteome</keyword>
<name>A0A3N4L133_9PEZI</name>
<dbReference type="InterPro" id="IPR011701">
    <property type="entry name" value="MFS"/>
</dbReference>
<dbReference type="GO" id="GO:0022857">
    <property type="term" value="F:transmembrane transporter activity"/>
    <property type="evidence" value="ECO:0007669"/>
    <property type="project" value="InterPro"/>
</dbReference>
<accession>A0A3N4L133</accession>
<protein>
    <submittedName>
        <fullName evidence="8">MFS general substrate transporter</fullName>
    </submittedName>
</protein>
<dbReference type="Proteomes" id="UP000277580">
    <property type="component" value="Unassembled WGS sequence"/>
</dbReference>
<dbReference type="Gene3D" id="1.20.1250.20">
    <property type="entry name" value="MFS general substrate transporter like domains"/>
    <property type="match status" value="2"/>
</dbReference>
<evidence type="ECO:0000259" key="7">
    <source>
        <dbReference type="PROSITE" id="PS50850"/>
    </source>
</evidence>
<feature type="transmembrane region" description="Helical" evidence="6">
    <location>
        <begin position="207"/>
        <end position="230"/>
    </location>
</feature>
<dbReference type="GO" id="GO:0016020">
    <property type="term" value="C:membrane"/>
    <property type="evidence" value="ECO:0007669"/>
    <property type="project" value="UniProtKB-SubCell"/>
</dbReference>
<evidence type="ECO:0000313" key="8">
    <source>
        <dbReference type="EMBL" id="RPB16530.1"/>
    </source>
</evidence>
<feature type="transmembrane region" description="Helical" evidence="6">
    <location>
        <begin position="372"/>
        <end position="394"/>
    </location>
</feature>
<reference evidence="8 9" key="1">
    <citation type="journal article" date="2018" name="Nat. Ecol. Evol.">
        <title>Pezizomycetes genomes reveal the molecular basis of ectomycorrhizal truffle lifestyle.</title>
        <authorList>
            <person name="Murat C."/>
            <person name="Payen T."/>
            <person name="Noel B."/>
            <person name="Kuo A."/>
            <person name="Morin E."/>
            <person name="Chen J."/>
            <person name="Kohler A."/>
            <person name="Krizsan K."/>
            <person name="Balestrini R."/>
            <person name="Da Silva C."/>
            <person name="Montanini B."/>
            <person name="Hainaut M."/>
            <person name="Levati E."/>
            <person name="Barry K.W."/>
            <person name="Belfiori B."/>
            <person name="Cichocki N."/>
            <person name="Clum A."/>
            <person name="Dockter R.B."/>
            <person name="Fauchery L."/>
            <person name="Guy J."/>
            <person name="Iotti M."/>
            <person name="Le Tacon F."/>
            <person name="Lindquist E.A."/>
            <person name="Lipzen A."/>
            <person name="Malagnac F."/>
            <person name="Mello A."/>
            <person name="Molinier V."/>
            <person name="Miyauchi S."/>
            <person name="Poulain J."/>
            <person name="Riccioni C."/>
            <person name="Rubini A."/>
            <person name="Sitrit Y."/>
            <person name="Splivallo R."/>
            <person name="Traeger S."/>
            <person name="Wang M."/>
            <person name="Zifcakova L."/>
            <person name="Wipf D."/>
            <person name="Zambonelli A."/>
            <person name="Paolocci F."/>
            <person name="Nowrousian M."/>
            <person name="Ottonello S."/>
            <person name="Baldrian P."/>
            <person name="Spatafora J.W."/>
            <person name="Henrissat B."/>
            <person name="Nagy L.G."/>
            <person name="Aury J.M."/>
            <person name="Wincker P."/>
            <person name="Grigoriev I.V."/>
            <person name="Bonfante P."/>
            <person name="Martin F.M."/>
        </authorList>
    </citation>
    <scope>NUCLEOTIDE SEQUENCE [LARGE SCALE GENOMIC DNA]</scope>
    <source>
        <strain evidence="8 9">CCBAS932</strain>
    </source>
</reference>
<feature type="transmembrane region" description="Helical" evidence="6">
    <location>
        <begin position="406"/>
        <end position="427"/>
    </location>
</feature>
<feature type="domain" description="Major facilitator superfamily (MFS) profile" evidence="7">
    <location>
        <begin position="47"/>
        <end position="466"/>
    </location>
</feature>
<evidence type="ECO:0000256" key="3">
    <source>
        <dbReference type="ARBA" id="ARBA00022692"/>
    </source>
</evidence>
<feature type="transmembrane region" description="Helical" evidence="6">
    <location>
        <begin position="85"/>
        <end position="101"/>
    </location>
</feature>
<feature type="transmembrane region" description="Helical" evidence="6">
    <location>
        <begin position="323"/>
        <end position="340"/>
    </location>
</feature>
<dbReference type="InParanoid" id="A0A3N4L133"/>
<dbReference type="PANTHER" id="PTHR43791:SF3">
    <property type="entry name" value="MAJOR FACILITATOR SUPERFAMILY (MFS) PROFILE DOMAIN-CONTAINING PROTEIN"/>
    <property type="match status" value="1"/>
</dbReference>
<evidence type="ECO:0000256" key="4">
    <source>
        <dbReference type="ARBA" id="ARBA00022989"/>
    </source>
</evidence>
<dbReference type="InterPro" id="IPR020846">
    <property type="entry name" value="MFS_dom"/>
</dbReference>